<dbReference type="Proteomes" id="UP000789405">
    <property type="component" value="Unassembled WGS sequence"/>
</dbReference>
<dbReference type="GO" id="GO:0000712">
    <property type="term" value="P:resolution of meiotic recombination intermediates"/>
    <property type="evidence" value="ECO:0007669"/>
    <property type="project" value="TreeGrafter"/>
</dbReference>
<organism evidence="2 3">
    <name type="scientific">Dentiscutata erythropus</name>
    <dbReference type="NCBI Taxonomy" id="1348616"/>
    <lineage>
        <taxon>Eukaryota</taxon>
        <taxon>Fungi</taxon>
        <taxon>Fungi incertae sedis</taxon>
        <taxon>Mucoromycota</taxon>
        <taxon>Glomeromycotina</taxon>
        <taxon>Glomeromycetes</taxon>
        <taxon>Diversisporales</taxon>
        <taxon>Gigasporaceae</taxon>
        <taxon>Dentiscutata</taxon>
    </lineage>
</organism>
<dbReference type="EMBL" id="CAJVPY010002189">
    <property type="protein sequence ID" value="CAG8551445.1"/>
    <property type="molecule type" value="Genomic_DNA"/>
</dbReference>
<evidence type="ECO:0000313" key="3">
    <source>
        <dbReference type="Proteomes" id="UP000789405"/>
    </source>
</evidence>
<dbReference type="OrthoDB" id="5576441at2759"/>
<reference evidence="2" key="1">
    <citation type="submission" date="2021-06" db="EMBL/GenBank/DDBJ databases">
        <authorList>
            <person name="Kallberg Y."/>
            <person name="Tangrot J."/>
            <person name="Rosling A."/>
        </authorList>
    </citation>
    <scope>NUCLEOTIDE SEQUENCE</scope>
    <source>
        <strain evidence="2">MA453B</strain>
    </source>
</reference>
<dbReference type="PANTHER" id="PTHR21541">
    <property type="entry name" value="BTB POZ DOMAIN CONTAINING 12"/>
    <property type="match status" value="1"/>
</dbReference>
<evidence type="ECO:0000256" key="1">
    <source>
        <dbReference type="SAM" id="MobiDB-lite"/>
    </source>
</evidence>
<sequence>MLTSPEVKSKYFKADINHDVTAFQGNVFGTTVATEAFANENSILKNTFSVKQKVLTFEERRLKKKRMLASSPKKTVDKNSYSPLSDCSVQSQINDVSAPAITIIDSNNVENTTQYASEQVDVNKVISSTTSLDSRLAISNSSNSDYSHEKNNLSPIQQKSANVYQKFKNHDDPKDNSPPIIKKSATTSNRRVKDDLLQPCLCVICGKDLTNFNIVTRETHLNRCLDDIEEQEKQQTMFIDNDCSWFSLVTNCPCCLKSFPGKNKTVKSKITHIKRCGNKQKFSATKILSLLKDMKQKLATISVPVLTEKSTMYTKDTQLTDYFTSAPKEKSVVAAKSTTIVSQSYTVSALEGIDQDDDFKSNVIITSVSTIEKIGKRKFSEDSDDDFKVAKVLSRSMMPQYKNQKKRIVYDLNTTPILAPAESIEKARKRAKKMFFDKPTIHDIVEGYPLTSSLCPSGIARQNEYQFMELDGGNENGNGIKPDASRKKPTSLWEIQALGGPDNPLSDDDYMTDMLKEWVFKYEPHKLDQYHLQPFRKRYEMCDRCVNKYWGRLQPENEERDEMIERIYYFWR</sequence>
<name>A0A9N9B1F5_9GLOM</name>
<evidence type="ECO:0000313" key="2">
    <source>
        <dbReference type="EMBL" id="CAG8551445.1"/>
    </source>
</evidence>
<comment type="caution">
    <text evidence="2">The sequence shown here is derived from an EMBL/GenBank/DDBJ whole genome shotgun (WGS) entry which is preliminary data.</text>
</comment>
<gene>
    <name evidence="2" type="ORF">DERYTH_LOCUS5285</name>
</gene>
<dbReference type="PANTHER" id="PTHR21541:SF3">
    <property type="entry name" value="STRUCTURE-SPECIFIC ENDONUCLEASE SUBUNIT SLX4"/>
    <property type="match status" value="1"/>
</dbReference>
<feature type="region of interest" description="Disordered" evidence="1">
    <location>
        <begin position="167"/>
        <end position="187"/>
    </location>
</feature>
<protein>
    <submittedName>
        <fullName evidence="2">10704_t:CDS:1</fullName>
    </submittedName>
</protein>
<dbReference type="AlphaFoldDB" id="A0A9N9B1F5"/>
<keyword evidence="3" id="KW-1185">Reference proteome</keyword>
<dbReference type="GO" id="GO:0033557">
    <property type="term" value="C:Slx1-Slx4 complex"/>
    <property type="evidence" value="ECO:0007669"/>
    <property type="project" value="TreeGrafter"/>
</dbReference>
<accession>A0A9N9B1F5</accession>
<proteinExistence type="predicted"/>